<dbReference type="SUPFAM" id="SSF50341">
    <property type="entry name" value="CheW-like"/>
    <property type="match status" value="1"/>
</dbReference>
<evidence type="ECO:0000313" key="16">
    <source>
        <dbReference type="EMBL" id="AFL75935.1"/>
    </source>
</evidence>
<dbReference type="CDD" id="cd16916">
    <property type="entry name" value="HATPase_CheA-like"/>
    <property type="match status" value="1"/>
</dbReference>
<evidence type="ECO:0000256" key="7">
    <source>
        <dbReference type="ARBA" id="ARBA00022741"/>
    </source>
</evidence>
<keyword evidence="7" id="KW-0547">Nucleotide-binding</keyword>
<dbReference type="InterPro" id="IPR036097">
    <property type="entry name" value="HisK_dim/P_sf"/>
</dbReference>
<dbReference type="GO" id="GO:0005524">
    <property type="term" value="F:ATP binding"/>
    <property type="evidence" value="ECO:0007669"/>
    <property type="project" value="UniProtKB-KW"/>
</dbReference>
<name>I3YG17_THIV6</name>
<evidence type="ECO:0000256" key="5">
    <source>
        <dbReference type="ARBA" id="ARBA00022553"/>
    </source>
</evidence>
<dbReference type="PROSITE" id="PS50109">
    <property type="entry name" value="HIS_KIN"/>
    <property type="match status" value="1"/>
</dbReference>
<evidence type="ECO:0000256" key="3">
    <source>
        <dbReference type="ARBA" id="ARBA00021495"/>
    </source>
</evidence>
<evidence type="ECO:0000256" key="12">
    <source>
        <dbReference type="PROSITE-ProRule" id="PRU00110"/>
    </source>
</evidence>
<comment type="catalytic activity">
    <reaction evidence="1">
        <text>ATP + protein L-histidine = ADP + protein N-phospho-L-histidine.</text>
        <dbReference type="EC" id="2.7.13.3"/>
    </reaction>
</comment>
<dbReference type="CDD" id="cd00731">
    <property type="entry name" value="CheA_reg"/>
    <property type="match status" value="1"/>
</dbReference>
<keyword evidence="5 12" id="KW-0597">Phosphoprotein</keyword>
<keyword evidence="6" id="KW-0808">Transferase</keyword>
<evidence type="ECO:0000256" key="9">
    <source>
        <dbReference type="ARBA" id="ARBA00022840"/>
    </source>
</evidence>
<dbReference type="CDD" id="cd00088">
    <property type="entry name" value="HPT"/>
    <property type="match status" value="1"/>
</dbReference>
<keyword evidence="4" id="KW-0145">Chemotaxis</keyword>
<keyword evidence="10" id="KW-0902">Two-component regulatory system</keyword>
<dbReference type="Pfam" id="PF01584">
    <property type="entry name" value="CheW"/>
    <property type="match status" value="1"/>
</dbReference>
<dbReference type="Pfam" id="PF01627">
    <property type="entry name" value="Hpt"/>
    <property type="match status" value="1"/>
</dbReference>
<keyword evidence="17" id="KW-1185">Reference proteome</keyword>
<dbReference type="Gene3D" id="1.20.120.160">
    <property type="entry name" value="HPT domain"/>
    <property type="match status" value="1"/>
</dbReference>
<gene>
    <name evidence="16" type="ordered locus">Thivi_4114</name>
</gene>
<evidence type="ECO:0000259" key="15">
    <source>
        <dbReference type="PROSITE" id="PS50894"/>
    </source>
</evidence>
<dbReference type="OrthoDB" id="9803176at2"/>
<dbReference type="RefSeq" id="WP_014780320.1">
    <property type="nucleotide sequence ID" value="NC_018012.1"/>
</dbReference>
<evidence type="ECO:0000256" key="2">
    <source>
        <dbReference type="ARBA" id="ARBA00012438"/>
    </source>
</evidence>
<dbReference type="InterPro" id="IPR036061">
    <property type="entry name" value="CheW-like_dom_sf"/>
</dbReference>
<dbReference type="Gene3D" id="2.30.30.40">
    <property type="entry name" value="SH3 Domains"/>
    <property type="match status" value="1"/>
</dbReference>
<dbReference type="Pfam" id="PF02895">
    <property type="entry name" value="H-kinase_dim"/>
    <property type="match status" value="1"/>
</dbReference>
<dbReference type="PANTHER" id="PTHR43395">
    <property type="entry name" value="SENSOR HISTIDINE KINASE CHEA"/>
    <property type="match status" value="1"/>
</dbReference>
<feature type="modified residue" description="Phosphohistidine" evidence="12">
    <location>
        <position position="46"/>
    </location>
</feature>
<dbReference type="Proteomes" id="UP000006062">
    <property type="component" value="Chromosome"/>
</dbReference>
<dbReference type="SUPFAM" id="SSF55874">
    <property type="entry name" value="ATPase domain of HSP90 chaperone/DNA topoisomerase II/histidine kinase"/>
    <property type="match status" value="1"/>
</dbReference>
<dbReference type="eggNOG" id="COG2198">
    <property type="taxonomic scope" value="Bacteria"/>
</dbReference>
<feature type="domain" description="Histidine kinase" evidence="13">
    <location>
        <begin position="307"/>
        <end position="587"/>
    </location>
</feature>
<dbReference type="Gene3D" id="1.10.287.560">
    <property type="entry name" value="Histidine kinase CheA-like, homodimeric domain"/>
    <property type="match status" value="1"/>
</dbReference>
<dbReference type="SUPFAM" id="SSF47384">
    <property type="entry name" value="Homodimeric domain of signal transducing histidine kinase"/>
    <property type="match status" value="1"/>
</dbReference>
<dbReference type="InterPro" id="IPR004358">
    <property type="entry name" value="Sig_transdc_His_kin-like_C"/>
</dbReference>
<feature type="domain" description="CheW-like" evidence="14">
    <location>
        <begin position="589"/>
        <end position="720"/>
    </location>
</feature>
<dbReference type="Gene3D" id="3.30.565.10">
    <property type="entry name" value="Histidine kinase-like ATPase, C-terminal domain"/>
    <property type="match status" value="1"/>
</dbReference>
<dbReference type="GO" id="GO:0006935">
    <property type="term" value="P:chemotaxis"/>
    <property type="evidence" value="ECO:0007669"/>
    <property type="project" value="UniProtKB-KW"/>
</dbReference>
<dbReference type="SMART" id="SM00387">
    <property type="entry name" value="HATPase_c"/>
    <property type="match status" value="1"/>
</dbReference>
<dbReference type="InterPro" id="IPR036890">
    <property type="entry name" value="HATPase_C_sf"/>
</dbReference>
<dbReference type="GO" id="GO:0000155">
    <property type="term" value="F:phosphorelay sensor kinase activity"/>
    <property type="evidence" value="ECO:0007669"/>
    <property type="project" value="InterPro"/>
</dbReference>
<dbReference type="SUPFAM" id="SSF47226">
    <property type="entry name" value="Histidine-containing phosphotransfer domain, HPT domain"/>
    <property type="match status" value="1"/>
</dbReference>
<dbReference type="InterPro" id="IPR037006">
    <property type="entry name" value="CheA-like_homodim_sf"/>
</dbReference>
<evidence type="ECO:0000259" key="14">
    <source>
        <dbReference type="PROSITE" id="PS50851"/>
    </source>
</evidence>
<dbReference type="Pfam" id="PF02518">
    <property type="entry name" value="HATPase_c"/>
    <property type="match status" value="1"/>
</dbReference>
<dbReference type="EMBL" id="CP003154">
    <property type="protein sequence ID" value="AFL75935.1"/>
    <property type="molecule type" value="Genomic_DNA"/>
</dbReference>
<keyword evidence="8 16" id="KW-0418">Kinase</keyword>
<dbReference type="InterPro" id="IPR004105">
    <property type="entry name" value="CheA-like_dim"/>
</dbReference>
<dbReference type="InterPro" id="IPR003594">
    <property type="entry name" value="HATPase_dom"/>
</dbReference>
<evidence type="ECO:0000259" key="13">
    <source>
        <dbReference type="PROSITE" id="PS50109"/>
    </source>
</evidence>
<dbReference type="InterPro" id="IPR002545">
    <property type="entry name" value="CheW-lke_dom"/>
</dbReference>
<dbReference type="InterPro" id="IPR005467">
    <property type="entry name" value="His_kinase_dom"/>
</dbReference>
<proteinExistence type="predicted"/>
<evidence type="ECO:0000256" key="6">
    <source>
        <dbReference type="ARBA" id="ARBA00022679"/>
    </source>
</evidence>
<dbReference type="eggNOG" id="COG0643">
    <property type="taxonomic scope" value="Bacteria"/>
</dbReference>
<dbReference type="GO" id="GO:0005737">
    <property type="term" value="C:cytoplasm"/>
    <property type="evidence" value="ECO:0007669"/>
    <property type="project" value="InterPro"/>
</dbReference>
<feature type="domain" description="HPt" evidence="15">
    <location>
        <begin position="1"/>
        <end position="103"/>
    </location>
</feature>
<dbReference type="PANTHER" id="PTHR43395:SF10">
    <property type="entry name" value="CHEMOTAXIS PROTEIN CHEA"/>
    <property type="match status" value="1"/>
</dbReference>
<evidence type="ECO:0000256" key="10">
    <source>
        <dbReference type="ARBA" id="ARBA00023012"/>
    </source>
</evidence>
<dbReference type="EC" id="2.7.13.3" evidence="2"/>
<dbReference type="InterPro" id="IPR008207">
    <property type="entry name" value="Sig_transdc_His_kin_Hpt_dom"/>
</dbReference>
<dbReference type="InterPro" id="IPR036641">
    <property type="entry name" value="HPT_dom_sf"/>
</dbReference>
<comment type="function">
    <text evidence="11">Involved in the transmission of sensory signals from the chemoreceptors to the flagellar motors. CheA is autophosphorylated; it can transfer its phosphate group to either CheB or CheY.</text>
</comment>
<dbReference type="HOGENOM" id="CLU_000650_3_6_6"/>
<dbReference type="KEGG" id="tvi:Thivi_4114"/>
<reference evidence="16 17" key="1">
    <citation type="submission" date="2012-06" db="EMBL/GenBank/DDBJ databases">
        <title>Complete sequence of Thiocystis violascens DSM 198.</title>
        <authorList>
            <consortium name="US DOE Joint Genome Institute"/>
            <person name="Lucas S."/>
            <person name="Han J."/>
            <person name="Lapidus A."/>
            <person name="Cheng J.-F."/>
            <person name="Goodwin L."/>
            <person name="Pitluck S."/>
            <person name="Peters L."/>
            <person name="Ovchinnikova G."/>
            <person name="Teshima H."/>
            <person name="Detter J.C."/>
            <person name="Han C."/>
            <person name="Tapia R."/>
            <person name="Land M."/>
            <person name="Hauser L."/>
            <person name="Kyrpides N."/>
            <person name="Ivanova N."/>
            <person name="Pagani I."/>
            <person name="Vogl K."/>
            <person name="Liu Z."/>
            <person name="Frigaard N.-U."/>
            <person name="Bryant D."/>
            <person name="Woyke T."/>
        </authorList>
    </citation>
    <scope>NUCLEOTIDE SEQUENCE [LARGE SCALE GENOMIC DNA]</scope>
    <source>
        <strain evidence="17">ATCC 17096 / DSM 198 / 6111</strain>
    </source>
</reference>
<evidence type="ECO:0000256" key="8">
    <source>
        <dbReference type="ARBA" id="ARBA00022777"/>
    </source>
</evidence>
<protein>
    <recommendedName>
        <fullName evidence="3">Chemotaxis protein CheA</fullName>
        <ecNumber evidence="2">2.7.13.3</ecNumber>
    </recommendedName>
</protein>
<dbReference type="PRINTS" id="PR00344">
    <property type="entry name" value="BCTRLSENSOR"/>
</dbReference>
<dbReference type="SMART" id="SM00260">
    <property type="entry name" value="CheW"/>
    <property type="match status" value="1"/>
</dbReference>
<organism evidence="16 17">
    <name type="scientific">Thiocystis violascens (strain ATCC 17096 / DSM 198 / 6111)</name>
    <name type="common">Chromatium violascens</name>
    <dbReference type="NCBI Taxonomy" id="765911"/>
    <lineage>
        <taxon>Bacteria</taxon>
        <taxon>Pseudomonadati</taxon>
        <taxon>Pseudomonadota</taxon>
        <taxon>Gammaproteobacteria</taxon>
        <taxon>Chromatiales</taxon>
        <taxon>Chromatiaceae</taxon>
        <taxon>Thiocystis</taxon>
    </lineage>
</organism>
<dbReference type="PROSITE" id="PS50851">
    <property type="entry name" value="CHEW"/>
    <property type="match status" value="1"/>
</dbReference>
<evidence type="ECO:0000256" key="4">
    <source>
        <dbReference type="ARBA" id="ARBA00022500"/>
    </source>
</evidence>
<dbReference type="FunFam" id="3.30.565.10:FF:000016">
    <property type="entry name" value="Chemotaxis protein CheA, putative"/>
    <property type="match status" value="1"/>
</dbReference>
<dbReference type="InterPro" id="IPR051315">
    <property type="entry name" value="Bact_Chemotaxis_CheA"/>
</dbReference>
<keyword evidence="9" id="KW-0067">ATP-binding</keyword>
<dbReference type="SMART" id="SM00073">
    <property type="entry name" value="HPT"/>
    <property type="match status" value="1"/>
</dbReference>
<dbReference type="PROSITE" id="PS50894">
    <property type="entry name" value="HPT"/>
    <property type="match status" value="1"/>
</dbReference>
<evidence type="ECO:0000313" key="17">
    <source>
        <dbReference type="Proteomes" id="UP000006062"/>
    </source>
</evidence>
<sequence>MNMDKALETFVEESRELLAAMEDALLTLETAPDDADAINAVFRAMHTIKGSAGMFGLEHIVAFAHVAESVMDRVRDNALRMDDQLAALLLGCEDHLATLIEGLADGHETMDADLATADAALVARLGGYLDPPPASEIVRSDAGAVILERMEGGRVENETWHISVRFGPDLLRNGYDPLSFVRYLGTLGEIIHVETVSDALPGAAEMDPETCYLGFEIRLATEADKTTIESAFEFVQADCTLTILSPHSQIGAYLQLIQNLPEDNARLGEILVACGSLTDRELAEGLLLQDVDNATDDDTPATLSTPPLGEILVRREVVRQEVVDAALDKQRRSREAKNREARVIRVDAAKLDELINLVGELVIAGAAAELLARRSRNRGLVEANTAVGGLVESIRDSALRLRMVEIGETFNRFRRVVRDVSQELGKDIELVITGAETELDKAVVERIGDPLMHLVRNAMDHGIEPAERRLQQGKPAQGAIRLNAYHESGSIVIEISDDGGGLNRERVLAKAVERGLVQPDQVLGEQEIDNLIFEPGFSTAEQVTNLSGRGVGMDVVRRNIDALRGTVSLDNRPGMGTTVSIRLPLTLAIIDGFLVGVGESAYIIPLDCVVECLRFETAAVGEGHDCLNLRGRVLPFLRLRELFKVGGQPTRRQNIVVIHYAGQQVGLVVDQLMGEFQTVIKPLGPLLSHLRGFFAGSTILGSGDVAMILDIHELIQVATQREGGFTSARGRASPAHSETDPSS</sequence>
<dbReference type="STRING" id="765911.Thivi_4114"/>
<dbReference type="SMART" id="SM01231">
    <property type="entry name" value="H-kinase_dim"/>
    <property type="match status" value="1"/>
</dbReference>
<accession>I3YG17</accession>
<evidence type="ECO:0000256" key="11">
    <source>
        <dbReference type="ARBA" id="ARBA00035100"/>
    </source>
</evidence>
<dbReference type="AlphaFoldDB" id="I3YG17"/>
<evidence type="ECO:0000256" key="1">
    <source>
        <dbReference type="ARBA" id="ARBA00000085"/>
    </source>
</evidence>